<evidence type="ECO:0000259" key="8">
    <source>
        <dbReference type="Pfam" id="PF03918"/>
    </source>
</evidence>
<evidence type="ECO:0000256" key="5">
    <source>
        <dbReference type="ARBA" id="ARBA00022748"/>
    </source>
</evidence>
<evidence type="ECO:0000256" key="2">
    <source>
        <dbReference type="ARBA" id="ARBA00022617"/>
    </source>
</evidence>
<keyword evidence="7" id="KW-0472">Membrane</keyword>
<evidence type="ECO:0000256" key="6">
    <source>
        <dbReference type="ARBA" id="ARBA00023004"/>
    </source>
</evidence>
<dbReference type="Gene3D" id="1.10.8.640">
    <property type="entry name" value="Cytochrome C biogenesis protein"/>
    <property type="match status" value="1"/>
</dbReference>
<keyword evidence="6 7" id="KW-0408">Iron</keyword>
<comment type="caution">
    <text evidence="9">The sequence shown here is derived from an EMBL/GenBank/DDBJ whole genome shotgun (WGS) entry which is preliminary data.</text>
</comment>
<organism evidence="9 10">
    <name type="scientific">Thalassococcus profundi</name>
    <dbReference type="NCBI Taxonomy" id="2282382"/>
    <lineage>
        <taxon>Bacteria</taxon>
        <taxon>Pseudomonadati</taxon>
        <taxon>Pseudomonadota</taxon>
        <taxon>Alphaproteobacteria</taxon>
        <taxon>Rhodobacterales</taxon>
        <taxon>Roseobacteraceae</taxon>
        <taxon>Thalassococcus</taxon>
    </lineage>
</organism>
<keyword evidence="3 7" id="KW-0479">Metal-binding</keyword>
<gene>
    <name evidence="9" type="ORF">DU478_07255</name>
</gene>
<dbReference type="PANTHER" id="PTHR47870:SF1">
    <property type="entry name" value="CYTOCHROME C-TYPE BIOGENESIS PROTEIN CCMH"/>
    <property type="match status" value="1"/>
</dbReference>
<evidence type="ECO:0000256" key="3">
    <source>
        <dbReference type="ARBA" id="ARBA00022723"/>
    </source>
</evidence>
<feature type="transmembrane region" description="Helical" evidence="7">
    <location>
        <begin position="112"/>
        <end position="133"/>
    </location>
</feature>
<dbReference type="InterPro" id="IPR038297">
    <property type="entry name" value="CcmH/CycL/NrfF/Ccl2_sf"/>
</dbReference>
<keyword evidence="7" id="KW-0812">Transmembrane</keyword>
<evidence type="ECO:0000313" key="10">
    <source>
        <dbReference type="Proteomes" id="UP000253977"/>
    </source>
</evidence>
<keyword evidence="7" id="KW-1133">Transmembrane helix</keyword>
<dbReference type="Proteomes" id="UP000253977">
    <property type="component" value="Unassembled WGS sequence"/>
</dbReference>
<dbReference type="RefSeq" id="WP_114510290.1">
    <property type="nucleotide sequence ID" value="NZ_QPMK01000004.1"/>
</dbReference>
<keyword evidence="2 7" id="KW-0349">Heme</keyword>
<dbReference type="GO" id="GO:0017004">
    <property type="term" value="P:cytochrome complex assembly"/>
    <property type="evidence" value="ECO:0007669"/>
    <property type="project" value="UniProtKB-KW"/>
</dbReference>
<dbReference type="OrthoDB" id="9804975at2"/>
<dbReference type="InterPro" id="IPR051263">
    <property type="entry name" value="C-type_cytochrome_biogenesis"/>
</dbReference>
<feature type="chain" id="PRO_5016480600" description="Cytochrome c-type biogenesis protein" evidence="7">
    <location>
        <begin position="20"/>
        <end position="161"/>
    </location>
</feature>
<feature type="signal peptide" evidence="7">
    <location>
        <begin position="1"/>
        <end position="19"/>
    </location>
</feature>
<proteinExistence type="inferred from homology"/>
<dbReference type="GO" id="GO:0046872">
    <property type="term" value="F:metal ion binding"/>
    <property type="evidence" value="ECO:0007669"/>
    <property type="project" value="UniProtKB-KW"/>
</dbReference>
<evidence type="ECO:0000256" key="4">
    <source>
        <dbReference type="ARBA" id="ARBA00022729"/>
    </source>
</evidence>
<reference evidence="9 10" key="1">
    <citation type="submission" date="2018-07" db="EMBL/GenBank/DDBJ databases">
        <title>Thalassococcus profundi sp. nov., a marine bacterium isolated from deep seawater of Okinawa Trough.</title>
        <authorList>
            <person name="Yu M."/>
        </authorList>
    </citation>
    <scope>NUCLEOTIDE SEQUENCE [LARGE SCALE GENOMIC DNA]</scope>
    <source>
        <strain evidence="9 10">WRAS1</strain>
    </source>
</reference>
<dbReference type="AlphaFoldDB" id="A0A369TPX3"/>
<comment type="function">
    <text evidence="7">Possible subunit of a heme lyase.</text>
</comment>
<evidence type="ECO:0000256" key="7">
    <source>
        <dbReference type="RuleBase" id="RU364112"/>
    </source>
</evidence>
<feature type="domain" description="CcmH/CycL/Ccl2/NrfF N-terminal" evidence="8">
    <location>
        <begin position="18"/>
        <end position="159"/>
    </location>
</feature>
<keyword evidence="10" id="KW-1185">Reference proteome</keyword>
<dbReference type="EMBL" id="QPMK01000004">
    <property type="protein sequence ID" value="RDD66744.1"/>
    <property type="molecule type" value="Genomic_DNA"/>
</dbReference>
<name>A0A369TPX3_9RHOB</name>
<accession>A0A369TPX3</accession>
<dbReference type="GO" id="GO:0005886">
    <property type="term" value="C:plasma membrane"/>
    <property type="evidence" value="ECO:0007669"/>
    <property type="project" value="TreeGrafter"/>
</dbReference>
<dbReference type="Pfam" id="PF03918">
    <property type="entry name" value="CcmH"/>
    <property type="match status" value="1"/>
</dbReference>
<dbReference type="InterPro" id="IPR005616">
    <property type="entry name" value="CcmH/CycL/Ccl2/NrfF_N"/>
</dbReference>
<keyword evidence="4 7" id="KW-0732">Signal</keyword>
<dbReference type="PANTHER" id="PTHR47870">
    <property type="entry name" value="CYTOCHROME C-TYPE BIOGENESIS PROTEIN CCMH"/>
    <property type="match status" value="1"/>
</dbReference>
<keyword evidence="5" id="KW-0201">Cytochrome c-type biogenesis</keyword>
<evidence type="ECO:0000313" key="9">
    <source>
        <dbReference type="EMBL" id="RDD66744.1"/>
    </source>
</evidence>
<evidence type="ECO:0000256" key="1">
    <source>
        <dbReference type="ARBA" id="ARBA00010342"/>
    </source>
</evidence>
<protein>
    <recommendedName>
        <fullName evidence="7">Cytochrome c-type biogenesis protein</fullName>
    </recommendedName>
</protein>
<sequence>MRALLVALMLLVGSSSALTGVFATPAWAVLPDEVLDDPALEARARELSKGLRCLVCQNESIDESNASLARDLRLLVRERLVAGDTDEEVIDFIVARYGEFVLLNPTTRGANWLLWAAGPAMLLLALGIGVFYVRARAKAPAETETGLSDAEQARLREILKD</sequence>
<comment type="similarity">
    <text evidence="1 7">Belongs to the CcmH/CycL/Ccl2/NrfF family.</text>
</comment>
<dbReference type="CDD" id="cd16378">
    <property type="entry name" value="CcmH_N"/>
    <property type="match status" value="1"/>
</dbReference>